<dbReference type="Pfam" id="PF16061">
    <property type="entry name" value="DUF4803"/>
    <property type="match status" value="1"/>
</dbReference>
<proteinExistence type="predicted"/>
<dbReference type="PANTHER" id="PTHR47890">
    <property type="entry name" value="LD24308P"/>
    <property type="match status" value="1"/>
</dbReference>
<sequence>MDEVTEYADNIQRIIEKDSCLLSNDGVSLGNEYTIGTTVNQIQTAIEQLTVTSNIQENIKKSLEYNKHDDSERFFRRTGPIYRNYQQVLTSFTQQSGQNLDLLADNIYNRINIRNDELECLRLRFIRYQNEPDKSIFHHIISIYSAMDRTSWCDKHDFSWHLSFFNFYYDMIINEFRIFLMDVADYVILLCHAQSNVAGSVGTDGQVSVSQSLTADSVRITLSQKKENLLSNVKQYLSALKWANTVSRKNLYQCSPKELRKGETYIEFANSIISESPSLETCDENSNSGIYGWRHEHFGDFNSDPNDPCPKQVLHKVNHPTVAIHLNSYMNEMCVRACSQEDPNTDRLQTISLLEQTSDIAENMVVTNVRFVEANGMIQIQIEQGQLDGSNTYMIKDRYWKPLSKFKKLYNPADNTIQFYTPGSSDFERNFLTQGTSYVNIDSNQKTLHLDDVMLPSGYVVTGIRFGYNQNSLDELKPLELQIQGTLYDVEKNELITFLDGKSTSMWITPNVMSPSLPDYQRTRTQYGINGAGYPFEANGILNSEPNQYVDFTRSQWLIRYKYRTVPLFDARPTFSEVSLPLGGISLFIKGDKGPQSFITLNTFPYPVSQIWNSKI</sequence>
<reference evidence="1" key="2">
    <citation type="submission" date="2023-03" db="EMBL/GenBank/DDBJ databases">
        <authorList>
            <person name="Inwood S.N."/>
            <person name="Skelly J.G."/>
            <person name="Guhlin J."/>
            <person name="Harrop T.W.R."/>
            <person name="Goldson S.G."/>
            <person name="Dearden P.K."/>
        </authorList>
    </citation>
    <scope>NUCLEOTIDE SEQUENCE</scope>
    <source>
        <strain evidence="1">Irish</strain>
        <tissue evidence="1">Whole body</tissue>
    </source>
</reference>
<accession>A0AA39FAG2</accession>
<keyword evidence="2" id="KW-1185">Reference proteome</keyword>
<dbReference type="AlphaFoldDB" id="A0AA39FAG2"/>
<evidence type="ECO:0000313" key="2">
    <source>
        <dbReference type="Proteomes" id="UP001168990"/>
    </source>
</evidence>
<protein>
    <submittedName>
        <fullName evidence="1">Uncharacterized protein</fullName>
    </submittedName>
</protein>
<dbReference type="EMBL" id="JAQQBS010001422">
    <property type="protein sequence ID" value="KAK0165915.1"/>
    <property type="molecule type" value="Genomic_DNA"/>
</dbReference>
<comment type="caution">
    <text evidence="1">The sequence shown here is derived from an EMBL/GenBank/DDBJ whole genome shotgun (WGS) entry which is preliminary data.</text>
</comment>
<evidence type="ECO:0000313" key="1">
    <source>
        <dbReference type="EMBL" id="KAK0165915.1"/>
    </source>
</evidence>
<name>A0AA39FAG2_9HYME</name>
<gene>
    <name evidence="1" type="ORF">PV328_004391</name>
</gene>
<dbReference type="Proteomes" id="UP001168990">
    <property type="component" value="Unassembled WGS sequence"/>
</dbReference>
<reference evidence="1" key="1">
    <citation type="journal article" date="2023" name="bioRxiv">
        <title>Scaffold-level genome assemblies of two parasitoid biocontrol wasps reveal the parthenogenesis mechanism and an associated novel virus.</title>
        <authorList>
            <person name="Inwood S."/>
            <person name="Skelly J."/>
            <person name="Guhlin J."/>
            <person name="Harrop T."/>
            <person name="Goldson S."/>
            <person name="Dearden P."/>
        </authorList>
    </citation>
    <scope>NUCLEOTIDE SEQUENCE</scope>
    <source>
        <strain evidence="1">Irish</strain>
        <tissue evidence="1">Whole body</tissue>
    </source>
</reference>
<organism evidence="1 2">
    <name type="scientific">Microctonus aethiopoides</name>
    <dbReference type="NCBI Taxonomy" id="144406"/>
    <lineage>
        <taxon>Eukaryota</taxon>
        <taxon>Metazoa</taxon>
        <taxon>Ecdysozoa</taxon>
        <taxon>Arthropoda</taxon>
        <taxon>Hexapoda</taxon>
        <taxon>Insecta</taxon>
        <taxon>Pterygota</taxon>
        <taxon>Neoptera</taxon>
        <taxon>Endopterygota</taxon>
        <taxon>Hymenoptera</taxon>
        <taxon>Apocrita</taxon>
        <taxon>Ichneumonoidea</taxon>
        <taxon>Braconidae</taxon>
        <taxon>Euphorinae</taxon>
        <taxon>Microctonus</taxon>
    </lineage>
</organism>
<dbReference type="InterPro" id="IPR032062">
    <property type="entry name" value="DUF4803"/>
</dbReference>
<dbReference type="PANTHER" id="PTHR47890:SF1">
    <property type="entry name" value="LD24308P"/>
    <property type="match status" value="1"/>
</dbReference>